<accession>A0A2S0PET9</accession>
<reference evidence="7 8" key="1">
    <citation type="submission" date="2018-04" db="EMBL/GenBank/DDBJ databases">
        <title>Denitrifier Microvirgula.</title>
        <authorList>
            <person name="Anderson E."/>
            <person name="Jang J."/>
            <person name="Ishii S."/>
        </authorList>
    </citation>
    <scope>NUCLEOTIDE SEQUENCE [LARGE SCALE GENOMIC DNA]</scope>
    <source>
        <strain evidence="7 8">BE2.4</strain>
    </source>
</reference>
<feature type="transmembrane region" description="Helical" evidence="6">
    <location>
        <begin position="71"/>
        <end position="91"/>
    </location>
</feature>
<feature type="transmembrane region" description="Helical" evidence="6">
    <location>
        <begin position="6"/>
        <end position="27"/>
    </location>
</feature>
<comment type="subcellular location">
    <subcellularLocation>
        <location evidence="1">Cell membrane</location>
        <topology evidence="1">Multi-pass membrane protein</topology>
    </subcellularLocation>
</comment>
<dbReference type="AlphaFoldDB" id="A0A2S0PET9"/>
<organism evidence="7 8">
    <name type="scientific">Microvirgula aerodenitrificans</name>
    <dbReference type="NCBI Taxonomy" id="57480"/>
    <lineage>
        <taxon>Bacteria</taxon>
        <taxon>Pseudomonadati</taxon>
        <taxon>Pseudomonadota</taxon>
        <taxon>Betaproteobacteria</taxon>
        <taxon>Neisseriales</taxon>
        <taxon>Aquaspirillaceae</taxon>
        <taxon>Microvirgula</taxon>
    </lineage>
</organism>
<keyword evidence="4 6" id="KW-1133">Transmembrane helix</keyword>
<sequence>MSFHFPAFFSGLTIALGLLVAIGPQNTFVLKQGIARAQIVAIVTVCILCDILLITLGVAGLGAFISSQPMLIRIATWGGAAFLALYGFRSFRSAMKASSLQTGGSVQTTRRGAILAAMAFTLLNPYVYLDTVVLMGAVSSRFSEALPSYWLGCVTTAVCWFGGLGFFAGRLAPLFARPFSWRVLDSMVGVIMCATAWHLLSSFG</sequence>
<feature type="transmembrane region" description="Helical" evidence="6">
    <location>
        <begin position="112"/>
        <end position="129"/>
    </location>
</feature>
<protein>
    <submittedName>
        <fullName evidence="7">Lysine transporter LysE</fullName>
    </submittedName>
</protein>
<evidence type="ECO:0000313" key="7">
    <source>
        <dbReference type="EMBL" id="AVY95865.1"/>
    </source>
</evidence>
<dbReference type="STRING" id="1122240.GCA_000620105_03328"/>
<dbReference type="InterPro" id="IPR001123">
    <property type="entry name" value="LeuE-type"/>
</dbReference>
<keyword evidence="8" id="KW-1185">Reference proteome</keyword>
<feature type="transmembrane region" description="Helical" evidence="6">
    <location>
        <begin position="149"/>
        <end position="169"/>
    </location>
</feature>
<evidence type="ECO:0000256" key="6">
    <source>
        <dbReference type="SAM" id="Phobius"/>
    </source>
</evidence>
<dbReference type="Pfam" id="PF01810">
    <property type="entry name" value="LysE"/>
    <property type="match status" value="1"/>
</dbReference>
<dbReference type="Proteomes" id="UP000244173">
    <property type="component" value="Chromosome"/>
</dbReference>
<evidence type="ECO:0000256" key="3">
    <source>
        <dbReference type="ARBA" id="ARBA00022692"/>
    </source>
</evidence>
<dbReference type="RefSeq" id="WP_107890230.1">
    <property type="nucleotide sequence ID" value="NZ_CALFSO010000024.1"/>
</dbReference>
<dbReference type="KEGG" id="maer:DAI18_18825"/>
<evidence type="ECO:0000256" key="5">
    <source>
        <dbReference type="ARBA" id="ARBA00023136"/>
    </source>
</evidence>
<feature type="transmembrane region" description="Helical" evidence="6">
    <location>
        <begin position="181"/>
        <end position="200"/>
    </location>
</feature>
<name>A0A2S0PET9_9NEIS</name>
<evidence type="ECO:0000256" key="1">
    <source>
        <dbReference type="ARBA" id="ARBA00004651"/>
    </source>
</evidence>
<evidence type="ECO:0000256" key="4">
    <source>
        <dbReference type="ARBA" id="ARBA00022989"/>
    </source>
</evidence>
<dbReference type="PANTHER" id="PTHR30086">
    <property type="entry name" value="ARGININE EXPORTER PROTEIN ARGO"/>
    <property type="match status" value="1"/>
</dbReference>
<dbReference type="EMBL" id="CP028519">
    <property type="protein sequence ID" value="AVY95865.1"/>
    <property type="molecule type" value="Genomic_DNA"/>
</dbReference>
<gene>
    <name evidence="7" type="ORF">DAI18_18825</name>
</gene>
<feature type="transmembrane region" description="Helical" evidence="6">
    <location>
        <begin position="39"/>
        <end position="65"/>
    </location>
</feature>
<dbReference type="GO" id="GO:0005886">
    <property type="term" value="C:plasma membrane"/>
    <property type="evidence" value="ECO:0007669"/>
    <property type="project" value="UniProtKB-SubCell"/>
</dbReference>
<keyword evidence="2" id="KW-1003">Cell membrane</keyword>
<dbReference type="PANTHER" id="PTHR30086:SF20">
    <property type="entry name" value="ARGININE EXPORTER PROTEIN ARGO-RELATED"/>
    <property type="match status" value="1"/>
</dbReference>
<keyword evidence="5 6" id="KW-0472">Membrane</keyword>
<evidence type="ECO:0000313" key="8">
    <source>
        <dbReference type="Proteomes" id="UP000244173"/>
    </source>
</evidence>
<evidence type="ECO:0000256" key="2">
    <source>
        <dbReference type="ARBA" id="ARBA00022475"/>
    </source>
</evidence>
<dbReference type="GO" id="GO:0015171">
    <property type="term" value="F:amino acid transmembrane transporter activity"/>
    <property type="evidence" value="ECO:0007669"/>
    <property type="project" value="TreeGrafter"/>
</dbReference>
<dbReference type="OrthoDB" id="5638726at2"/>
<keyword evidence="3 6" id="KW-0812">Transmembrane</keyword>
<proteinExistence type="predicted"/>